<dbReference type="Gene3D" id="3.20.20.80">
    <property type="entry name" value="Glycosidases"/>
    <property type="match status" value="1"/>
</dbReference>
<dbReference type="PANTHER" id="PTHR42976:SF1">
    <property type="entry name" value="GH18 DOMAIN-CONTAINING PROTEIN-RELATED"/>
    <property type="match status" value="1"/>
</dbReference>
<name>A0A918KXK2_9ACTN</name>
<proteinExistence type="predicted"/>
<dbReference type="PANTHER" id="PTHR42976">
    <property type="entry name" value="BIFUNCTIONAL CHITINASE/LYSOZYME-RELATED"/>
    <property type="match status" value="1"/>
</dbReference>
<dbReference type="AlphaFoldDB" id="A0A918KXK2"/>
<evidence type="ECO:0000313" key="2">
    <source>
        <dbReference type="Proteomes" id="UP000658320"/>
    </source>
</evidence>
<organism evidence="1 2">
    <name type="scientific">Streptomyces aurantiogriseus</name>
    <dbReference type="NCBI Taxonomy" id="66870"/>
    <lineage>
        <taxon>Bacteria</taxon>
        <taxon>Bacillati</taxon>
        <taxon>Actinomycetota</taxon>
        <taxon>Actinomycetes</taxon>
        <taxon>Kitasatosporales</taxon>
        <taxon>Streptomycetaceae</taxon>
        <taxon>Streptomyces</taxon>
    </lineage>
</organism>
<dbReference type="EMBL" id="BMSX01000018">
    <property type="protein sequence ID" value="GGR39987.1"/>
    <property type="molecule type" value="Genomic_DNA"/>
</dbReference>
<dbReference type="InterPro" id="IPR052750">
    <property type="entry name" value="GH18_Chitinase"/>
</dbReference>
<keyword evidence="2" id="KW-1185">Reference proteome</keyword>
<accession>A0A918KXK2</accession>
<comment type="caution">
    <text evidence="1">The sequence shown here is derived from an EMBL/GenBank/DDBJ whole genome shotgun (WGS) entry which is preliminary data.</text>
</comment>
<reference evidence="1" key="2">
    <citation type="submission" date="2020-09" db="EMBL/GenBank/DDBJ databases">
        <authorList>
            <person name="Sun Q."/>
            <person name="Ohkuma M."/>
        </authorList>
    </citation>
    <scope>NUCLEOTIDE SEQUENCE</scope>
    <source>
        <strain evidence="1">JCM 4346</strain>
    </source>
</reference>
<evidence type="ECO:0008006" key="3">
    <source>
        <dbReference type="Google" id="ProtNLM"/>
    </source>
</evidence>
<gene>
    <name evidence="1" type="ORF">GCM10010251_65840</name>
</gene>
<reference evidence="1" key="1">
    <citation type="journal article" date="2014" name="Int. J. Syst. Evol. Microbiol.">
        <title>Complete genome sequence of Corynebacterium casei LMG S-19264T (=DSM 44701T), isolated from a smear-ripened cheese.</title>
        <authorList>
            <consortium name="US DOE Joint Genome Institute (JGI-PGF)"/>
            <person name="Walter F."/>
            <person name="Albersmeier A."/>
            <person name="Kalinowski J."/>
            <person name="Ruckert C."/>
        </authorList>
    </citation>
    <scope>NUCLEOTIDE SEQUENCE</scope>
    <source>
        <strain evidence="1">JCM 4346</strain>
    </source>
</reference>
<evidence type="ECO:0000313" key="1">
    <source>
        <dbReference type="EMBL" id="GGR39987.1"/>
    </source>
</evidence>
<protein>
    <recommendedName>
        <fullName evidence="3">GH18 domain-containing protein</fullName>
    </recommendedName>
</protein>
<sequence>MLGVNDVTSEVFTVEGATQLVAFAKSEGLGWLSMWSATGDKQCPGGAKNYADATCSSIVQDPQVFTKAFAAYR</sequence>
<dbReference type="Proteomes" id="UP000658320">
    <property type="component" value="Unassembled WGS sequence"/>
</dbReference>